<dbReference type="GO" id="GO:0046872">
    <property type="term" value="F:metal ion binding"/>
    <property type="evidence" value="ECO:0007669"/>
    <property type="project" value="UniProtKB-KW"/>
</dbReference>
<evidence type="ECO:0000256" key="1">
    <source>
        <dbReference type="ARBA" id="ARBA00022723"/>
    </source>
</evidence>
<dbReference type="Pfam" id="PF01215">
    <property type="entry name" value="COX5B"/>
    <property type="match status" value="1"/>
</dbReference>
<proteinExistence type="predicted"/>
<dbReference type="InterPro" id="IPR002124">
    <property type="entry name" value="Cyt_c_oxidase_su5b"/>
</dbReference>
<comment type="caution">
    <text evidence="4">The sequence shown here is derived from an EMBL/GenBank/DDBJ whole genome shotgun (WGS) entry which is preliminary data.</text>
</comment>
<organism evidence="4 5">
    <name type="scientific">Cyanidium caldarium</name>
    <name type="common">Red alga</name>
    <dbReference type="NCBI Taxonomy" id="2771"/>
    <lineage>
        <taxon>Eukaryota</taxon>
        <taxon>Rhodophyta</taxon>
        <taxon>Bangiophyceae</taxon>
        <taxon>Cyanidiales</taxon>
        <taxon>Cyanidiaceae</taxon>
        <taxon>Cyanidium</taxon>
    </lineage>
</organism>
<protein>
    <recommendedName>
        <fullName evidence="6">Cytochrome c oxidase subunit Vb</fullName>
    </recommendedName>
</protein>
<keyword evidence="1" id="KW-0479">Metal-binding</keyword>
<evidence type="ECO:0008006" key="6">
    <source>
        <dbReference type="Google" id="ProtNLM"/>
    </source>
</evidence>
<evidence type="ECO:0000313" key="5">
    <source>
        <dbReference type="Proteomes" id="UP001301350"/>
    </source>
</evidence>
<evidence type="ECO:0000256" key="2">
    <source>
        <dbReference type="ARBA" id="ARBA00022833"/>
    </source>
</evidence>
<dbReference type="GO" id="GO:0005740">
    <property type="term" value="C:mitochondrial envelope"/>
    <property type="evidence" value="ECO:0007669"/>
    <property type="project" value="InterPro"/>
</dbReference>
<name>A0AAV9IRT0_CYACA</name>
<dbReference type="PROSITE" id="PS51359">
    <property type="entry name" value="COX5B_2"/>
    <property type="match status" value="1"/>
</dbReference>
<dbReference type="AlphaFoldDB" id="A0AAV9IRT0"/>
<keyword evidence="2" id="KW-0862">Zinc</keyword>
<sequence>MRRVTATVLRGVWRASMRAGWVRSAREWRVDRFGAVEVSGAGAARPAVGGRQASSATLLTLRRSEWAARPLTTKAATDVPTSSPSSRSGGGNPDAETTPASADAPSPKMMRVPEVRACPPGEMPDSYDQATGLERLELENPDLFRHNEVIRGPFGTPEEPVQVESAFESRIVGCTGHAVPDDHELMWILVKKGEQCRCPLCDQVFVLRPAE</sequence>
<keyword evidence="5" id="KW-1185">Reference proteome</keyword>
<dbReference type="GO" id="GO:0045277">
    <property type="term" value="C:respiratory chain complex IV"/>
    <property type="evidence" value="ECO:0007669"/>
    <property type="project" value="InterPro"/>
</dbReference>
<dbReference type="PANTHER" id="PTHR10122">
    <property type="entry name" value="CYTOCHROME C OXIDASE SUBUNIT 5B, MITOCHONDRIAL"/>
    <property type="match status" value="1"/>
</dbReference>
<accession>A0AAV9IRT0</accession>
<dbReference type="SUPFAM" id="SSF57802">
    <property type="entry name" value="Rubredoxin-like"/>
    <property type="match status" value="1"/>
</dbReference>
<evidence type="ECO:0000256" key="3">
    <source>
        <dbReference type="SAM" id="MobiDB-lite"/>
    </source>
</evidence>
<dbReference type="Proteomes" id="UP001301350">
    <property type="component" value="Unassembled WGS sequence"/>
</dbReference>
<dbReference type="GO" id="GO:0006123">
    <property type="term" value="P:mitochondrial electron transport, cytochrome c to oxygen"/>
    <property type="evidence" value="ECO:0007669"/>
    <property type="project" value="InterPro"/>
</dbReference>
<evidence type="ECO:0000313" key="4">
    <source>
        <dbReference type="EMBL" id="KAK4534891.1"/>
    </source>
</evidence>
<feature type="region of interest" description="Disordered" evidence="3">
    <location>
        <begin position="69"/>
        <end position="111"/>
    </location>
</feature>
<dbReference type="EMBL" id="JANCYW010000003">
    <property type="protein sequence ID" value="KAK4534891.1"/>
    <property type="molecule type" value="Genomic_DNA"/>
</dbReference>
<dbReference type="Gene3D" id="2.60.11.10">
    <property type="entry name" value="Cytochrome c oxidase, subunit Vb"/>
    <property type="match status" value="1"/>
</dbReference>
<dbReference type="InterPro" id="IPR036972">
    <property type="entry name" value="Cyt_c_oxidase_su5b_sf"/>
</dbReference>
<reference evidence="4 5" key="1">
    <citation type="submission" date="2022-07" db="EMBL/GenBank/DDBJ databases">
        <title>Genome-wide signatures of adaptation to extreme environments.</title>
        <authorList>
            <person name="Cho C.H."/>
            <person name="Yoon H.S."/>
        </authorList>
    </citation>
    <scope>NUCLEOTIDE SEQUENCE [LARGE SCALE GENOMIC DNA]</scope>
    <source>
        <strain evidence="4 5">DBV 063 E5</strain>
    </source>
</reference>
<dbReference type="PANTHER" id="PTHR10122:SF0">
    <property type="entry name" value="CYTOCHROME C OXIDASE SUBUNIT 5B, ISOFORM A-RELATED"/>
    <property type="match status" value="1"/>
</dbReference>
<gene>
    <name evidence="4" type="ORF">CDCA_CDCA03G0916</name>
</gene>